<evidence type="ECO:0000313" key="1">
    <source>
        <dbReference type="EMBL" id="QHA00578.1"/>
    </source>
</evidence>
<dbReference type="Proteomes" id="UP000430508">
    <property type="component" value="Chromosome"/>
</dbReference>
<dbReference type="EMBL" id="CP046996">
    <property type="protein sequence ID" value="QHA00578.1"/>
    <property type="molecule type" value="Genomic_DNA"/>
</dbReference>
<proteinExistence type="predicted"/>
<name>A0A857DIZ5_9FIRM</name>
<dbReference type="RefSeq" id="WP_019226858.1">
    <property type="nucleotide sequence ID" value="NZ_CP046996.1"/>
</dbReference>
<accession>A0A857DIZ5</accession>
<protein>
    <submittedName>
        <fullName evidence="1">Uncharacterized protein</fullName>
    </submittedName>
</protein>
<reference evidence="1 2" key="1">
    <citation type="submission" date="2019-12" db="EMBL/GenBank/DDBJ databases">
        <title>Sequence classification of anaerobic respiratory reductive dehalogenases: First we see many, then we see few.</title>
        <authorList>
            <person name="Molenda O."/>
            <person name="Puentes Jacome L.A."/>
            <person name="Cao X."/>
            <person name="Nesbo C.L."/>
            <person name="Tang S."/>
            <person name="Morson N."/>
            <person name="Patron J."/>
            <person name="Lomheim L."/>
            <person name="Wishart D.S."/>
            <person name="Edwards E.A."/>
        </authorList>
    </citation>
    <scope>NUCLEOTIDE SEQUENCE [LARGE SCALE GENOMIC DNA]</scope>
    <source>
        <strain evidence="1 2">12DCA</strain>
    </source>
</reference>
<evidence type="ECO:0000313" key="2">
    <source>
        <dbReference type="Proteomes" id="UP000430508"/>
    </source>
</evidence>
<gene>
    <name evidence="1" type="ORF">GQ588_08010</name>
</gene>
<sequence length="64" mass="7073">MNYEGIANLVHECVKNPKNLMTKDDKYGKNAVKTSELSVIQNVFSRCEVSGGTVAIEVGILETW</sequence>
<dbReference type="AlphaFoldDB" id="A0A857DIZ5"/>
<organism evidence="1 2">
    <name type="scientific">Dehalobacter restrictus</name>
    <dbReference type="NCBI Taxonomy" id="55583"/>
    <lineage>
        <taxon>Bacteria</taxon>
        <taxon>Bacillati</taxon>
        <taxon>Bacillota</taxon>
        <taxon>Clostridia</taxon>
        <taxon>Eubacteriales</taxon>
        <taxon>Desulfitobacteriaceae</taxon>
        <taxon>Dehalobacter</taxon>
    </lineage>
</organism>